<protein>
    <submittedName>
        <fullName evidence="1">Uncharacterized protein</fullName>
    </submittedName>
</protein>
<dbReference type="Proteomes" id="UP000054217">
    <property type="component" value="Unassembled WGS sequence"/>
</dbReference>
<name>A0A0C3NQ55_PISTI</name>
<dbReference type="EMBL" id="KN832029">
    <property type="protein sequence ID" value="KIN97423.1"/>
    <property type="molecule type" value="Genomic_DNA"/>
</dbReference>
<sequence>MELYVTCYARRTAPRTRRSSEIQNRKGHHKFEFLNSAQVILFYSIFSISKLSRARSCSEVCLQNQYSKWNDEFNGTYAHCLNIGPDVVRCKNAGAEMQMHSHLVLR</sequence>
<dbReference type="AlphaFoldDB" id="A0A0C3NQ55"/>
<organism evidence="1 2">
    <name type="scientific">Pisolithus tinctorius Marx 270</name>
    <dbReference type="NCBI Taxonomy" id="870435"/>
    <lineage>
        <taxon>Eukaryota</taxon>
        <taxon>Fungi</taxon>
        <taxon>Dikarya</taxon>
        <taxon>Basidiomycota</taxon>
        <taxon>Agaricomycotina</taxon>
        <taxon>Agaricomycetes</taxon>
        <taxon>Agaricomycetidae</taxon>
        <taxon>Boletales</taxon>
        <taxon>Sclerodermatineae</taxon>
        <taxon>Pisolithaceae</taxon>
        <taxon>Pisolithus</taxon>
    </lineage>
</organism>
<keyword evidence="2" id="KW-1185">Reference proteome</keyword>
<reference evidence="1 2" key="1">
    <citation type="submission" date="2014-04" db="EMBL/GenBank/DDBJ databases">
        <authorList>
            <consortium name="DOE Joint Genome Institute"/>
            <person name="Kuo A."/>
            <person name="Kohler A."/>
            <person name="Costa M.D."/>
            <person name="Nagy L.G."/>
            <person name="Floudas D."/>
            <person name="Copeland A."/>
            <person name="Barry K.W."/>
            <person name="Cichocki N."/>
            <person name="Veneault-Fourrey C."/>
            <person name="LaButti K."/>
            <person name="Lindquist E.A."/>
            <person name="Lipzen A."/>
            <person name="Lundell T."/>
            <person name="Morin E."/>
            <person name="Murat C."/>
            <person name="Sun H."/>
            <person name="Tunlid A."/>
            <person name="Henrissat B."/>
            <person name="Grigoriev I.V."/>
            <person name="Hibbett D.S."/>
            <person name="Martin F."/>
            <person name="Nordberg H.P."/>
            <person name="Cantor M.N."/>
            <person name="Hua S.X."/>
        </authorList>
    </citation>
    <scope>NUCLEOTIDE SEQUENCE [LARGE SCALE GENOMIC DNA]</scope>
    <source>
        <strain evidence="1 2">Marx 270</strain>
    </source>
</reference>
<proteinExistence type="predicted"/>
<reference evidence="2" key="2">
    <citation type="submission" date="2015-01" db="EMBL/GenBank/DDBJ databases">
        <title>Evolutionary Origins and Diversification of the Mycorrhizal Mutualists.</title>
        <authorList>
            <consortium name="DOE Joint Genome Institute"/>
            <consortium name="Mycorrhizal Genomics Consortium"/>
            <person name="Kohler A."/>
            <person name="Kuo A."/>
            <person name="Nagy L.G."/>
            <person name="Floudas D."/>
            <person name="Copeland A."/>
            <person name="Barry K.W."/>
            <person name="Cichocki N."/>
            <person name="Veneault-Fourrey C."/>
            <person name="LaButti K."/>
            <person name="Lindquist E.A."/>
            <person name="Lipzen A."/>
            <person name="Lundell T."/>
            <person name="Morin E."/>
            <person name="Murat C."/>
            <person name="Riley R."/>
            <person name="Ohm R."/>
            <person name="Sun H."/>
            <person name="Tunlid A."/>
            <person name="Henrissat B."/>
            <person name="Grigoriev I.V."/>
            <person name="Hibbett D.S."/>
            <person name="Martin F."/>
        </authorList>
    </citation>
    <scope>NUCLEOTIDE SEQUENCE [LARGE SCALE GENOMIC DNA]</scope>
    <source>
        <strain evidence="2">Marx 270</strain>
    </source>
</reference>
<dbReference type="InParanoid" id="A0A0C3NQ55"/>
<gene>
    <name evidence="1" type="ORF">M404DRAFT_1006068</name>
</gene>
<accession>A0A0C3NQ55</accession>
<evidence type="ECO:0000313" key="2">
    <source>
        <dbReference type="Proteomes" id="UP000054217"/>
    </source>
</evidence>
<evidence type="ECO:0000313" key="1">
    <source>
        <dbReference type="EMBL" id="KIN97423.1"/>
    </source>
</evidence>
<dbReference type="HOGENOM" id="CLU_2224318_0_0_1"/>